<dbReference type="Proteomes" id="UP000829398">
    <property type="component" value="Chromosome 4"/>
</dbReference>
<gene>
    <name evidence="1" type="ORF">KPL71_012741</name>
</gene>
<organism evidence="1 2">
    <name type="scientific">Citrus sinensis</name>
    <name type="common">Sweet orange</name>
    <name type="synonym">Citrus aurantium var. sinensis</name>
    <dbReference type="NCBI Taxonomy" id="2711"/>
    <lineage>
        <taxon>Eukaryota</taxon>
        <taxon>Viridiplantae</taxon>
        <taxon>Streptophyta</taxon>
        <taxon>Embryophyta</taxon>
        <taxon>Tracheophyta</taxon>
        <taxon>Spermatophyta</taxon>
        <taxon>Magnoliopsida</taxon>
        <taxon>eudicotyledons</taxon>
        <taxon>Gunneridae</taxon>
        <taxon>Pentapetalae</taxon>
        <taxon>rosids</taxon>
        <taxon>malvids</taxon>
        <taxon>Sapindales</taxon>
        <taxon>Rutaceae</taxon>
        <taxon>Aurantioideae</taxon>
        <taxon>Citrus</taxon>
    </lineage>
</organism>
<comment type="caution">
    <text evidence="1">The sequence shown here is derived from an EMBL/GenBank/DDBJ whole genome shotgun (WGS) entry which is preliminary data.</text>
</comment>
<evidence type="ECO:0000313" key="2">
    <source>
        <dbReference type="Proteomes" id="UP000829398"/>
    </source>
</evidence>
<keyword evidence="2" id="KW-1185">Reference proteome</keyword>
<sequence length="328" mass="37302">MELACRTLSVIADDFVHCVRHFESAEVAAGFQLSVIGVLGFRTVRQVEPKAQMVLVANTSSSSTSDVCPSINQVIHTHDSLVMPLIPFKGNPTGSDLVEVPSNRKSSRQDEMQRWDMAPYIEAIDSQQSSCFILKFFCDLLRIRWESTRSRTKGRALEMMDKLVMLQIMMPAMKKLWKFRMISQLELRSLARSAYNRGEYETSKILWEAAMALNSLHMIKKKSKEAFIAFKEALRWNGWQLWENYGHVALDVGNIGQAINCSFEKSSASACAKVKEMGHVLMYYAASIWEIADVFNLLVFVYQALLIMSHYIRGKPGTLFVGSRDKYI</sequence>
<dbReference type="EMBL" id="CM039173">
    <property type="protein sequence ID" value="KAH9771550.1"/>
    <property type="molecule type" value="Genomic_DNA"/>
</dbReference>
<accession>A0ACB8LEQ8</accession>
<proteinExistence type="predicted"/>
<name>A0ACB8LEQ8_CITSI</name>
<reference evidence="2" key="1">
    <citation type="journal article" date="2023" name="Hortic. Res.">
        <title>A chromosome-level phased genome enabling allele-level studies in sweet orange: a case study on citrus Huanglongbing tolerance.</title>
        <authorList>
            <person name="Wu B."/>
            <person name="Yu Q."/>
            <person name="Deng Z."/>
            <person name="Duan Y."/>
            <person name="Luo F."/>
            <person name="Gmitter F. Jr."/>
        </authorList>
    </citation>
    <scope>NUCLEOTIDE SEQUENCE [LARGE SCALE GENOMIC DNA]</scope>
    <source>
        <strain evidence="2">cv. Valencia</strain>
    </source>
</reference>
<protein>
    <submittedName>
        <fullName evidence="1">TPR REGION domain-containing protein</fullName>
    </submittedName>
</protein>
<evidence type="ECO:0000313" key="1">
    <source>
        <dbReference type="EMBL" id="KAH9771550.1"/>
    </source>
</evidence>